<keyword evidence="1" id="KW-0472">Membrane</keyword>
<reference evidence="4" key="2">
    <citation type="submission" date="2013-04" db="EMBL/GenBank/DDBJ databases">
        <title>Genomic mechanisms accounting for the adaptation to parasitism in nematode-trapping fungi.</title>
        <authorList>
            <person name="Ahren D.G."/>
        </authorList>
    </citation>
    <scope>NUCLEOTIDE SEQUENCE [LARGE SCALE GENOMIC DNA]</scope>
    <source>
        <strain evidence="4">CBS 200.50</strain>
    </source>
</reference>
<dbReference type="AlphaFoldDB" id="S8AND5"/>
<dbReference type="HOGENOM" id="CLU_1686499_0_0_1"/>
<protein>
    <submittedName>
        <fullName evidence="3">Uncharacterized protein</fullName>
    </submittedName>
</protein>
<evidence type="ECO:0000256" key="1">
    <source>
        <dbReference type="SAM" id="Phobius"/>
    </source>
</evidence>
<name>S8AND5_DACHA</name>
<comment type="caution">
    <text evidence="3">The sequence shown here is derived from an EMBL/GenBank/DDBJ whole genome shotgun (WGS) entry which is preliminary data.</text>
</comment>
<dbReference type="Proteomes" id="UP000015100">
    <property type="component" value="Unassembled WGS sequence"/>
</dbReference>
<dbReference type="PROSITE" id="PS51257">
    <property type="entry name" value="PROKAR_LIPOPROTEIN"/>
    <property type="match status" value="1"/>
</dbReference>
<evidence type="ECO:0000313" key="3">
    <source>
        <dbReference type="EMBL" id="EPS44455.1"/>
    </source>
</evidence>
<evidence type="ECO:0000256" key="2">
    <source>
        <dbReference type="SAM" id="SignalP"/>
    </source>
</evidence>
<dbReference type="EMBL" id="AQGS01000046">
    <property type="protein sequence ID" value="EPS44455.1"/>
    <property type="molecule type" value="Genomic_DNA"/>
</dbReference>
<feature type="transmembrane region" description="Helical" evidence="1">
    <location>
        <begin position="133"/>
        <end position="155"/>
    </location>
</feature>
<accession>S8AND5</accession>
<keyword evidence="1" id="KW-0812">Transmembrane</keyword>
<organism evidence="3 4">
    <name type="scientific">Dactylellina haptotyla (strain CBS 200.50)</name>
    <name type="common">Nematode-trapping fungus</name>
    <name type="synonym">Monacrosporium haptotylum</name>
    <dbReference type="NCBI Taxonomy" id="1284197"/>
    <lineage>
        <taxon>Eukaryota</taxon>
        <taxon>Fungi</taxon>
        <taxon>Dikarya</taxon>
        <taxon>Ascomycota</taxon>
        <taxon>Pezizomycotina</taxon>
        <taxon>Orbiliomycetes</taxon>
        <taxon>Orbiliales</taxon>
        <taxon>Orbiliaceae</taxon>
        <taxon>Dactylellina</taxon>
    </lineage>
</organism>
<gene>
    <name evidence="3" type="ORF">H072_1563</name>
</gene>
<keyword evidence="1" id="KW-1133">Transmembrane helix</keyword>
<keyword evidence="2" id="KW-0732">Signal</keyword>
<sequence>MKTGTIFITSLLSASVYAQTSTTTSAVAPMATGCPATYNTSCPFYCGGSSGACSLGYYPSTGHVACRVCDGYPQTCPAAPDASCAFICSSSIVSNKFCYKSDLSQDLGQYEKISCTPCGGATNSTTGLPMPTFSSGASAVSVGGAAFFGLIYAMLA</sequence>
<evidence type="ECO:0000313" key="4">
    <source>
        <dbReference type="Proteomes" id="UP000015100"/>
    </source>
</evidence>
<feature type="chain" id="PRO_5004548647" evidence="2">
    <location>
        <begin position="19"/>
        <end position="156"/>
    </location>
</feature>
<keyword evidence="4" id="KW-1185">Reference proteome</keyword>
<reference evidence="3 4" key="1">
    <citation type="journal article" date="2013" name="PLoS Genet.">
        <title>Genomic mechanisms accounting for the adaptation to parasitism in nematode-trapping fungi.</title>
        <authorList>
            <person name="Meerupati T."/>
            <person name="Andersson K.M."/>
            <person name="Friman E."/>
            <person name="Kumar D."/>
            <person name="Tunlid A."/>
            <person name="Ahren D."/>
        </authorList>
    </citation>
    <scope>NUCLEOTIDE SEQUENCE [LARGE SCALE GENOMIC DNA]</scope>
    <source>
        <strain evidence="3 4">CBS 200.50</strain>
    </source>
</reference>
<proteinExistence type="predicted"/>
<feature type="signal peptide" evidence="2">
    <location>
        <begin position="1"/>
        <end position="18"/>
    </location>
</feature>